<gene>
    <name evidence="1" type="ORF">K452DRAFT_253148</name>
</gene>
<dbReference type="AlphaFoldDB" id="A0A6A6B819"/>
<dbReference type="EMBL" id="ML995490">
    <property type="protein sequence ID" value="KAF2140352.1"/>
    <property type="molecule type" value="Genomic_DNA"/>
</dbReference>
<accession>A0A6A6B819</accession>
<protein>
    <recommendedName>
        <fullName evidence="3">Acid phosphatase</fullName>
    </recommendedName>
</protein>
<keyword evidence="2" id="KW-1185">Reference proteome</keyword>
<organism evidence="1 2">
    <name type="scientific">Aplosporella prunicola CBS 121167</name>
    <dbReference type="NCBI Taxonomy" id="1176127"/>
    <lineage>
        <taxon>Eukaryota</taxon>
        <taxon>Fungi</taxon>
        <taxon>Dikarya</taxon>
        <taxon>Ascomycota</taxon>
        <taxon>Pezizomycotina</taxon>
        <taxon>Dothideomycetes</taxon>
        <taxon>Dothideomycetes incertae sedis</taxon>
        <taxon>Botryosphaeriales</taxon>
        <taxon>Aplosporellaceae</taxon>
        <taxon>Aplosporella</taxon>
    </lineage>
</organism>
<dbReference type="SUPFAM" id="SSF51695">
    <property type="entry name" value="PLC-like phosphodiesterases"/>
    <property type="match status" value="1"/>
</dbReference>
<dbReference type="OrthoDB" id="2017497at2759"/>
<dbReference type="GO" id="GO:0008081">
    <property type="term" value="F:phosphoric diester hydrolase activity"/>
    <property type="evidence" value="ECO:0007669"/>
    <property type="project" value="InterPro"/>
</dbReference>
<dbReference type="CDD" id="cd08589">
    <property type="entry name" value="PI-PLCc_SaPLC1_like"/>
    <property type="match status" value="1"/>
</dbReference>
<dbReference type="GeneID" id="54295775"/>
<reference evidence="1" key="1">
    <citation type="journal article" date="2020" name="Stud. Mycol.">
        <title>101 Dothideomycetes genomes: a test case for predicting lifestyles and emergence of pathogens.</title>
        <authorList>
            <person name="Haridas S."/>
            <person name="Albert R."/>
            <person name="Binder M."/>
            <person name="Bloem J."/>
            <person name="Labutti K."/>
            <person name="Salamov A."/>
            <person name="Andreopoulos B."/>
            <person name="Baker S."/>
            <person name="Barry K."/>
            <person name="Bills G."/>
            <person name="Bluhm B."/>
            <person name="Cannon C."/>
            <person name="Castanera R."/>
            <person name="Culley D."/>
            <person name="Daum C."/>
            <person name="Ezra D."/>
            <person name="Gonzalez J."/>
            <person name="Henrissat B."/>
            <person name="Kuo A."/>
            <person name="Liang C."/>
            <person name="Lipzen A."/>
            <person name="Lutzoni F."/>
            <person name="Magnuson J."/>
            <person name="Mondo S."/>
            <person name="Nolan M."/>
            <person name="Ohm R."/>
            <person name="Pangilinan J."/>
            <person name="Park H.-J."/>
            <person name="Ramirez L."/>
            <person name="Alfaro M."/>
            <person name="Sun H."/>
            <person name="Tritt A."/>
            <person name="Yoshinaga Y."/>
            <person name="Zwiers L.-H."/>
            <person name="Turgeon B."/>
            <person name="Goodwin S."/>
            <person name="Spatafora J."/>
            <person name="Crous P."/>
            <person name="Grigoriev I."/>
        </authorList>
    </citation>
    <scope>NUCLEOTIDE SEQUENCE</scope>
    <source>
        <strain evidence="1">CBS 121167</strain>
    </source>
</reference>
<name>A0A6A6B819_9PEZI</name>
<sequence length="443" mass="48914">MIWLYSFPLNLDVITSRKYARSTPAWPRSNGSCASLHCFTLLVIALLSLTPPAHAIPVSPSSNNTPIRLNHVQFKATHNSYHREQPLLSRPFFKLLLPSPQNYYYSHASLTDQLSAQSVRSFELDLHADYAAPGQYSNPLIARLAELPAPPQRWTETMRQPGAKVLHVPDADVFSSCASLAACLAELRAWSEAHAAHVPLVIDLEFKQPDERMARLGGTKGENWTTATLEAVDAEIRASLAPAQLLTPDDLRLRPDAVRRNLTLEQSVLQLGWPELRDCRGKVLFVMDNDPEPGSVRDAYRAGGHANLDGRVVFTNSVPGEPDAAFVKRNDPRGKANRAEIQDLVRRGYLVRTRADEPLDTVLTGDVRRREEAWASGAQIVSTDWPAVGMAARYDSDYVVELPGGGTVRCNPVNAPKGCVDAELEKLWLPDVITKAPAQNPMV</sequence>
<proteinExistence type="predicted"/>
<dbReference type="RefSeq" id="XP_033396065.1">
    <property type="nucleotide sequence ID" value="XM_033538279.1"/>
</dbReference>
<dbReference type="Proteomes" id="UP000799438">
    <property type="component" value="Unassembled WGS sequence"/>
</dbReference>
<evidence type="ECO:0000313" key="1">
    <source>
        <dbReference type="EMBL" id="KAF2140352.1"/>
    </source>
</evidence>
<dbReference type="InterPro" id="IPR032075">
    <property type="entry name" value="PI-PLC-C1"/>
</dbReference>
<evidence type="ECO:0000313" key="2">
    <source>
        <dbReference type="Proteomes" id="UP000799438"/>
    </source>
</evidence>
<dbReference type="Gene3D" id="3.20.20.190">
    <property type="entry name" value="Phosphatidylinositol (PI) phosphodiesterase"/>
    <property type="match status" value="1"/>
</dbReference>
<dbReference type="Pfam" id="PF16670">
    <property type="entry name" value="PI-PLC-C1"/>
    <property type="match status" value="1"/>
</dbReference>
<dbReference type="InterPro" id="IPR017946">
    <property type="entry name" value="PLC-like_Pdiesterase_TIM-brl"/>
</dbReference>
<evidence type="ECO:0008006" key="3">
    <source>
        <dbReference type="Google" id="ProtNLM"/>
    </source>
</evidence>
<dbReference type="GO" id="GO:0006629">
    <property type="term" value="P:lipid metabolic process"/>
    <property type="evidence" value="ECO:0007669"/>
    <property type="project" value="InterPro"/>
</dbReference>